<dbReference type="RefSeq" id="WP_246346229.1">
    <property type="nucleotide sequence ID" value="NZ_JACHEQ010000002.1"/>
</dbReference>
<name>A0A7W8JDM3_9BACL</name>
<proteinExistence type="predicted"/>
<dbReference type="Gene3D" id="3.40.570.10">
    <property type="entry name" value="Extracellular Endonuclease, subunit A"/>
    <property type="match status" value="1"/>
</dbReference>
<evidence type="ECO:0000313" key="4">
    <source>
        <dbReference type="Proteomes" id="UP000583699"/>
    </source>
</evidence>
<evidence type="ECO:0000313" key="3">
    <source>
        <dbReference type="EMBL" id="MBB5354715.1"/>
    </source>
</evidence>
<evidence type="ECO:0000259" key="2">
    <source>
        <dbReference type="Pfam" id="PF13930"/>
    </source>
</evidence>
<feature type="coiled-coil region" evidence="1">
    <location>
        <begin position="80"/>
        <end position="107"/>
    </location>
</feature>
<comment type="caution">
    <text evidence="3">The sequence shown here is derived from an EMBL/GenBank/DDBJ whole genome shotgun (WGS) entry which is preliminary data.</text>
</comment>
<dbReference type="PANTHER" id="PTHR23243:SF3">
    <property type="entry name" value="SUPRABASIN"/>
    <property type="match status" value="1"/>
</dbReference>
<reference evidence="3 4" key="1">
    <citation type="submission" date="2020-08" db="EMBL/GenBank/DDBJ databases">
        <title>Genomic Encyclopedia of Type Strains, Phase IV (KMG-IV): sequencing the most valuable type-strain genomes for metagenomic binning, comparative biology and taxonomic classification.</title>
        <authorList>
            <person name="Goeker M."/>
        </authorList>
    </citation>
    <scope>NUCLEOTIDE SEQUENCE [LARGE SCALE GENOMIC DNA]</scope>
    <source>
        <strain evidence="3 4">DSM 19169</strain>
    </source>
</reference>
<organism evidence="3 4">
    <name type="scientific">Anoxybacillus mongoliensis</name>
    <dbReference type="NCBI Taxonomy" id="452565"/>
    <lineage>
        <taxon>Bacteria</taxon>
        <taxon>Bacillati</taxon>
        <taxon>Bacillota</taxon>
        <taxon>Bacilli</taxon>
        <taxon>Bacillales</taxon>
        <taxon>Anoxybacillaceae</taxon>
        <taxon>Anoxybacillus</taxon>
    </lineage>
</organism>
<feature type="domain" description="Type VII secretion system protein EssD-like" evidence="2">
    <location>
        <begin position="368"/>
        <end position="492"/>
    </location>
</feature>
<dbReference type="EMBL" id="JACHEQ010000002">
    <property type="protein sequence ID" value="MBB5354715.1"/>
    <property type="molecule type" value="Genomic_DNA"/>
</dbReference>
<accession>A0A7W8JDM3</accession>
<dbReference type="PANTHER" id="PTHR23243">
    <property type="entry name" value="SUPRABASAL-SPECIFIC PROTEIN SUPRABASIN"/>
    <property type="match status" value="1"/>
</dbReference>
<dbReference type="InterPro" id="IPR044929">
    <property type="entry name" value="DNA/RNA_non-sp_Endonuclease_sf"/>
</dbReference>
<gene>
    <name evidence="3" type="ORF">HNR43_000671</name>
</gene>
<dbReference type="InterPro" id="IPR024153">
    <property type="entry name" value="Suprabasin"/>
</dbReference>
<dbReference type="InterPro" id="IPR044927">
    <property type="entry name" value="Endonuclea_NS_2"/>
</dbReference>
<dbReference type="Proteomes" id="UP000583699">
    <property type="component" value="Unassembled WGS sequence"/>
</dbReference>
<sequence length="506" mass="55841">MSFWSSLSKLGHFVEKKVEQTVKHVANDVKKVEKTIQQTAQQVEKKVEPVVKQVVKDTVHISQKAKEAFHQAEKKAEQAVKHVIHEVKQTEKAAQKIEKKVERSAKQAVKDTVHISEKAQKAFHEAEKKAEQVAKHVVHDVKKAVSEVVYPIGHKIKQEIKDTEKTIERGAHQLEKKAEHAAKQALHGIINAGQNAERTVRQVRKNIEKSIHEFSKHPIDSTIEFVRGAGDAALADVTFNAVQQRFYDRKHPVAYEAGQMVGHAVWTIGGMKVTEISSVIGAGGAVVSLSGGGAFAGVPAMAAGAAGMTVGGVMMKTGITNFSKSASDLSQQLSRNEGVSEKAFKGIENIKYGEQYTRINRKKALKSNVEYATKEGYRYTTDDKGRISSVEAKLELGKAGRNSYAQKVVGREDRFPNDEGGHLIASIFKGSGDIDNLVPMNATLNRSEYKTLENTWKKALEEGKTVEVKIEPIYKGDSSRPAKFEVEYRIDGKKYEVTLTNYAGGK</sequence>
<evidence type="ECO:0000256" key="1">
    <source>
        <dbReference type="SAM" id="Coils"/>
    </source>
</evidence>
<protein>
    <submittedName>
        <fullName evidence="3">Uncharacterized protein YukE</fullName>
    </submittedName>
</protein>
<keyword evidence="1" id="KW-0175">Coiled coil</keyword>
<dbReference type="Pfam" id="PF13930">
    <property type="entry name" value="Endonuclea_NS_2"/>
    <property type="match status" value="1"/>
</dbReference>
<keyword evidence="4" id="KW-1185">Reference proteome</keyword>
<dbReference type="AlphaFoldDB" id="A0A7W8JDM3"/>